<name>B8IM99_METNO</name>
<dbReference type="SUPFAM" id="SSF52096">
    <property type="entry name" value="ClpP/crotonase"/>
    <property type="match status" value="1"/>
</dbReference>
<dbReference type="GO" id="GO:0003824">
    <property type="term" value="F:catalytic activity"/>
    <property type="evidence" value="ECO:0007669"/>
    <property type="project" value="UniProtKB-ARBA"/>
</dbReference>
<dbReference type="AlphaFoldDB" id="B8IM99"/>
<dbReference type="EMBL" id="CP001349">
    <property type="protein sequence ID" value="ACL58285.1"/>
    <property type="molecule type" value="Genomic_DNA"/>
</dbReference>
<sequence length="261" mass="27728">MDPSLLVAHHDGWTELTLNRPDRLNSFNEELSRALAAALDDAEDDACRAVLLTGAGRGFCAGQDLGERVSADGPPDLGYTIETFYNPLVRRLRGLRKPVVCAVNGVAAGAGANLALACDIVLAARSAKFIQAFAKIGLVPDSGGTFFLPRLIGEARARAVSLLAEPVSAETAESWGLIWRAVDDVALLPEARALAAHLATQPTQGLALAKAALNASAGNTLDAQLDLERDLQREAGRTPDYREGVTAFMEKRPARFSGRRS</sequence>
<evidence type="ECO:0000313" key="2">
    <source>
        <dbReference type="EMBL" id="ACL58285.1"/>
    </source>
</evidence>
<reference evidence="2 3" key="1">
    <citation type="submission" date="2009-01" db="EMBL/GenBank/DDBJ databases">
        <title>Complete sequence of chromosome of Methylobacterium nodulans ORS 2060.</title>
        <authorList>
            <consortium name="US DOE Joint Genome Institute"/>
            <person name="Lucas S."/>
            <person name="Copeland A."/>
            <person name="Lapidus A."/>
            <person name="Glavina del Rio T."/>
            <person name="Dalin E."/>
            <person name="Tice H."/>
            <person name="Bruce D."/>
            <person name="Goodwin L."/>
            <person name="Pitluck S."/>
            <person name="Sims D."/>
            <person name="Brettin T."/>
            <person name="Detter J.C."/>
            <person name="Han C."/>
            <person name="Larimer F."/>
            <person name="Land M."/>
            <person name="Hauser L."/>
            <person name="Kyrpides N."/>
            <person name="Ivanova N."/>
            <person name="Marx C.J."/>
            <person name="Richardson P."/>
        </authorList>
    </citation>
    <scope>NUCLEOTIDE SEQUENCE [LARGE SCALE GENOMIC DNA]</scope>
    <source>
        <strain evidence="3">LMG 21967 / CNCM I-2342 / ORS 2060</strain>
    </source>
</reference>
<dbReference type="InterPro" id="IPR029045">
    <property type="entry name" value="ClpP/crotonase-like_dom_sf"/>
</dbReference>
<gene>
    <name evidence="2" type="ordered locus">Mnod_3363</name>
</gene>
<dbReference type="PANTHER" id="PTHR43459">
    <property type="entry name" value="ENOYL-COA HYDRATASE"/>
    <property type="match status" value="1"/>
</dbReference>
<dbReference type="HOGENOM" id="CLU_009834_7_2_5"/>
<dbReference type="GO" id="GO:0010124">
    <property type="term" value="P:phenylacetate catabolic process"/>
    <property type="evidence" value="ECO:0007669"/>
    <property type="project" value="InterPro"/>
</dbReference>
<accession>B8IM99</accession>
<dbReference type="NCBIfam" id="TIGR02280">
    <property type="entry name" value="PaaB1"/>
    <property type="match status" value="1"/>
</dbReference>
<organism evidence="2 3">
    <name type="scientific">Methylobacterium nodulans (strain LMG 21967 / CNCM I-2342 / ORS 2060)</name>
    <dbReference type="NCBI Taxonomy" id="460265"/>
    <lineage>
        <taxon>Bacteria</taxon>
        <taxon>Pseudomonadati</taxon>
        <taxon>Pseudomonadota</taxon>
        <taxon>Alphaproteobacteria</taxon>
        <taxon>Hyphomicrobiales</taxon>
        <taxon>Methylobacteriaceae</taxon>
        <taxon>Methylobacterium</taxon>
    </lineage>
</organism>
<comment type="similarity">
    <text evidence="1">Belongs to the enoyl-CoA hydratase/isomerase family.</text>
</comment>
<dbReference type="eggNOG" id="COG1024">
    <property type="taxonomic scope" value="Bacteria"/>
</dbReference>
<dbReference type="InterPro" id="IPR001753">
    <property type="entry name" value="Enoyl-CoA_hydra/iso"/>
</dbReference>
<dbReference type="STRING" id="460265.Mnod_3363"/>
<dbReference type="CDD" id="cd06558">
    <property type="entry name" value="crotonase-like"/>
    <property type="match status" value="1"/>
</dbReference>
<dbReference type="Pfam" id="PF00378">
    <property type="entry name" value="ECH_1"/>
    <property type="match status" value="1"/>
</dbReference>
<evidence type="ECO:0000313" key="3">
    <source>
        <dbReference type="Proteomes" id="UP000008207"/>
    </source>
</evidence>
<proteinExistence type="inferred from homology"/>
<evidence type="ECO:0000256" key="1">
    <source>
        <dbReference type="ARBA" id="ARBA00005254"/>
    </source>
</evidence>
<dbReference type="FunFam" id="3.90.226.10:FF:000071">
    <property type="entry name" value="Putative enoyl-CoA hydratase PaaB"/>
    <property type="match status" value="1"/>
</dbReference>
<dbReference type="PANTHER" id="PTHR43459:SF1">
    <property type="entry name" value="EG:BACN32G11.4 PROTEIN"/>
    <property type="match status" value="1"/>
</dbReference>
<protein>
    <submittedName>
        <fullName evidence="2">Phenylacetate degradation, enoyl-CoA hydratase paaB</fullName>
    </submittedName>
</protein>
<dbReference type="InterPro" id="IPR011968">
    <property type="entry name" value="PaaB1"/>
</dbReference>
<keyword evidence="3" id="KW-1185">Reference proteome</keyword>
<dbReference type="Proteomes" id="UP000008207">
    <property type="component" value="Chromosome"/>
</dbReference>
<dbReference type="Gene3D" id="3.90.226.10">
    <property type="entry name" value="2-enoyl-CoA Hydratase, Chain A, domain 1"/>
    <property type="match status" value="1"/>
</dbReference>
<dbReference type="RefSeq" id="WP_015929947.1">
    <property type="nucleotide sequence ID" value="NC_011894.1"/>
</dbReference>
<dbReference type="OrthoDB" id="9781757at2"/>
<dbReference type="KEGG" id="mno:Mnod_3363"/>
<dbReference type="Gene3D" id="1.10.12.10">
    <property type="entry name" value="Lyase 2-enoyl-coa Hydratase, Chain A, domain 2"/>
    <property type="match status" value="1"/>
</dbReference>
<dbReference type="InterPro" id="IPR014748">
    <property type="entry name" value="Enoyl-CoA_hydra_C"/>
</dbReference>